<dbReference type="Proteomes" id="UP001497382">
    <property type="component" value="Unassembled WGS sequence"/>
</dbReference>
<proteinExistence type="predicted"/>
<feature type="compositionally biased region" description="Acidic residues" evidence="1">
    <location>
        <begin position="90"/>
        <end position="104"/>
    </location>
</feature>
<sequence>MVGRHTEPSLLGLDIHATRPQLQNDDRRCSPITPLAYDFLRLHEGLWERVQLQEGGIKMLISPQALQRASCDNIPDVAVIDIPEGEDLSDVEMEDDLWAQDVDDSSPSQYVDPDTDEPQPGPSKRAKLIKFFDFEYYSIS</sequence>
<keyword evidence="3" id="KW-1185">Reference proteome</keyword>
<reference evidence="2 3" key="1">
    <citation type="submission" date="2024-04" db="EMBL/GenBank/DDBJ databases">
        <authorList>
            <person name="Rising A."/>
            <person name="Reimegard J."/>
            <person name="Sonavane S."/>
            <person name="Akerstrom W."/>
            <person name="Nylinder S."/>
            <person name="Hedman E."/>
            <person name="Kallberg Y."/>
        </authorList>
    </citation>
    <scope>NUCLEOTIDE SEQUENCE [LARGE SCALE GENOMIC DNA]</scope>
</reference>
<name>A0AAV1Z588_9ARAC</name>
<dbReference type="EMBL" id="CAXIEN010000018">
    <property type="protein sequence ID" value="CAL1265525.1"/>
    <property type="molecule type" value="Genomic_DNA"/>
</dbReference>
<feature type="region of interest" description="Disordered" evidence="1">
    <location>
        <begin position="90"/>
        <end position="124"/>
    </location>
</feature>
<organism evidence="2 3">
    <name type="scientific">Larinioides sclopetarius</name>
    <dbReference type="NCBI Taxonomy" id="280406"/>
    <lineage>
        <taxon>Eukaryota</taxon>
        <taxon>Metazoa</taxon>
        <taxon>Ecdysozoa</taxon>
        <taxon>Arthropoda</taxon>
        <taxon>Chelicerata</taxon>
        <taxon>Arachnida</taxon>
        <taxon>Araneae</taxon>
        <taxon>Araneomorphae</taxon>
        <taxon>Entelegynae</taxon>
        <taxon>Araneoidea</taxon>
        <taxon>Araneidae</taxon>
        <taxon>Larinioides</taxon>
    </lineage>
</organism>
<evidence type="ECO:0000313" key="2">
    <source>
        <dbReference type="EMBL" id="CAL1265525.1"/>
    </source>
</evidence>
<protein>
    <submittedName>
        <fullName evidence="2">Uncharacterized protein</fullName>
    </submittedName>
</protein>
<evidence type="ECO:0000256" key="1">
    <source>
        <dbReference type="SAM" id="MobiDB-lite"/>
    </source>
</evidence>
<accession>A0AAV1Z588</accession>
<comment type="caution">
    <text evidence="2">The sequence shown here is derived from an EMBL/GenBank/DDBJ whole genome shotgun (WGS) entry which is preliminary data.</text>
</comment>
<evidence type="ECO:0000313" key="3">
    <source>
        <dbReference type="Proteomes" id="UP001497382"/>
    </source>
</evidence>
<gene>
    <name evidence="2" type="ORF">LARSCL_LOCUS2579</name>
</gene>
<dbReference type="AlphaFoldDB" id="A0AAV1Z588"/>